<evidence type="ECO:0000313" key="5">
    <source>
        <dbReference type="Proteomes" id="UP000319804"/>
    </source>
</evidence>
<protein>
    <submittedName>
        <fullName evidence="4">DNA processing protein</fullName>
    </submittedName>
</protein>
<dbReference type="SUPFAM" id="SSF102405">
    <property type="entry name" value="MCP/YpsA-like"/>
    <property type="match status" value="1"/>
</dbReference>
<dbReference type="InterPro" id="IPR003488">
    <property type="entry name" value="DprA"/>
</dbReference>
<evidence type="ECO:0000256" key="1">
    <source>
        <dbReference type="ARBA" id="ARBA00006525"/>
    </source>
</evidence>
<evidence type="ECO:0000313" key="4">
    <source>
        <dbReference type="EMBL" id="TQM98689.1"/>
    </source>
</evidence>
<dbReference type="OrthoDB" id="9785707at2"/>
<keyword evidence="5" id="KW-1185">Reference proteome</keyword>
<dbReference type="InterPro" id="IPR057666">
    <property type="entry name" value="DrpA_SLOG"/>
</dbReference>
<dbReference type="EMBL" id="VFPS01000002">
    <property type="protein sequence ID" value="TQM98689.1"/>
    <property type="molecule type" value="Genomic_DNA"/>
</dbReference>
<feature type="region of interest" description="Disordered" evidence="2">
    <location>
        <begin position="302"/>
        <end position="338"/>
    </location>
</feature>
<proteinExistence type="inferred from homology"/>
<organism evidence="4 5">
    <name type="scientific">Microbacterium lacticum</name>
    <dbReference type="NCBI Taxonomy" id="33885"/>
    <lineage>
        <taxon>Bacteria</taxon>
        <taxon>Bacillati</taxon>
        <taxon>Actinomycetota</taxon>
        <taxon>Actinomycetes</taxon>
        <taxon>Micrococcales</taxon>
        <taxon>Microbacteriaceae</taxon>
        <taxon>Microbacterium</taxon>
    </lineage>
</organism>
<dbReference type="GO" id="GO:0009294">
    <property type="term" value="P:DNA-mediated transformation"/>
    <property type="evidence" value="ECO:0007669"/>
    <property type="project" value="InterPro"/>
</dbReference>
<evidence type="ECO:0000256" key="2">
    <source>
        <dbReference type="SAM" id="MobiDB-lite"/>
    </source>
</evidence>
<accession>A0A4Y3UMR6</accession>
<dbReference type="Proteomes" id="UP000319804">
    <property type="component" value="Unassembled WGS sequence"/>
</dbReference>
<sequence>MASLADYAPDDRTARVMLSIVAEPGDARVGRLLNRVGGVETIRLLDTDTAMPELRREDAEVLRHRVRLASDGADFDELMPRLLDGRYTPLIPGDLDWPAGLVDLGERAPYVLWAEGATSLLSRPVSDLVTITGSRASTSYGDLVAGEIAAGLAEEDKVIVAGGAYGIEAAAHRAALSTGGSTIAVLAGGIDRNYPRGNTELLDTIRAVGAVVSEQPPGAAPTRSRFLARSRVLAALSAATIVPEAGARSGALVTTEHALRLGRGVGAVPGPVTSAASTGPHMLIQDRHATLVTSALDAQALMDRPGSPQSRPAGRTATGSSLDLEQARAERDEPGRRL</sequence>
<comment type="caution">
    <text evidence="4">The sequence shown here is derived from an EMBL/GenBank/DDBJ whole genome shotgun (WGS) entry which is preliminary data.</text>
</comment>
<comment type="similarity">
    <text evidence="1">Belongs to the DprA/Smf family.</text>
</comment>
<reference evidence="4 5" key="1">
    <citation type="submission" date="2019-06" db="EMBL/GenBank/DDBJ databases">
        <title>Sequencing the genomes of 1000 actinobacteria strains.</title>
        <authorList>
            <person name="Klenk H.-P."/>
        </authorList>
    </citation>
    <scope>NUCLEOTIDE SEQUENCE [LARGE SCALE GENOMIC DNA]</scope>
    <source>
        <strain evidence="4 5">DSM 20427</strain>
    </source>
</reference>
<dbReference type="Gene3D" id="3.40.50.450">
    <property type="match status" value="1"/>
</dbReference>
<dbReference type="RefSeq" id="WP_141268456.1">
    <property type="nucleotide sequence ID" value="NZ_BJNA01000072.1"/>
</dbReference>
<evidence type="ECO:0000259" key="3">
    <source>
        <dbReference type="Pfam" id="PF02481"/>
    </source>
</evidence>
<dbReference type="PANTHER" id="PTHR43022">
    <property type="entry name" value="PROTEIN SMF"/>
    <property type="match status" value="1"/>
</dbReference>
<dbReference type="Pfam" id="PF02481">
    <property type="entry name" value="DNA_processg_A"/>
    <property type="match status" value="1"/>
</dbReference>
<gene>
    <name evidence="4" type="ORF">FHX68_1387</name>
</gene>
<feature type="compositionally biased region" description="Basic and acidic residues" evidence="2">
    <location>
        <begin position="325"/>
        <end position="338"/>
    </location>
</feature>
<dbReference type="AlphaFoldDB" id="A0A4Y3UMR6"/>
<feature type="domain" description="Smf/DprA SLOG" evidence="3">
    <location>
        <begin position="91"/>
        <end position="297"/>
    </location>
</feature>
<dbReference type="PANTHER" id="PTHR43022:SF1">
    <property type="entry name" value="PROTEIN SMF"/>
    <property type="match status" value="1"/>
</dbReference>
<name>A0A4Y3UMR6_9MICO</name>